<sequence length="46" mass="5091">MKKALTNQNSQRYNYIEAKERGMLRSADIKNAVRCTQGSSGVATSL</sequence>
<keyword evidence="2" id="KW-1185">Reference proteome</keyword>
<accession>C6LDT1</accession>
<protein>
    <submittedName>
        <fullName evidence="1">Uncharacterized protein</fullName>
    </submittedName>
</protein>
<dbReference type="Proteomes" id="UP000005561">
    <property type="component" value="Unassembled WGS sequence"/>
</dbReference>
<dbReference type="AlphaFoldDB" id="C6LDT1"/>
<gene>
    <name evidence="1" type="ORF">BRYFOR_06780</name>
</gene>
<name>C6LDT1_9FIRM</name>
<organism evidence="1 2">
    <name type="scientific">Marvinbryantia formatexigens DSM 14469</name>
    <dbReference type="NCBI Taxonomy" id="478749"/>
    <lineage>
        <taxon>Bacteria</taxon>
        <taxon>Bacillati</taxon>
        <taxon>Bacillota</taxon>
        <taxon>Clostridia</taxon>
        <taxon>Lachnospirales</taxon>
        <taxon>Lachnospiraceae</taxon>
        <taxon>Marvinbryantia</taxon>
    </lineage>
</organism>
<dbReference type="EMBL" id="ACCL02000007">
    <property type="protein sequence ID" value="EET61135.1"/>
    <property type="molecule type" value="Genomic_DNA"/>
</dbReference>
<reference evidence="1" key="1">
    <citation type="submission" date="2009-07" db="EMBL/GenBank/DDBJ databases">
        <authorList>
            <person name="Weinstock G."/>
            <person name="Sodergren E."/>
            <person name="Clifton S."/>
            <person name="Fulton L."/>
            <person name="Fulton B."/>
            <person name="Courtney L."/>
            <person name="Fronick C."/>
            <person name="Harrison M."/>
            <person name="Strong C."/>
            <person name="Farmer C."/>
            <person name="Delahaunty K."/>
            <person name="Markovic C."/>
            <person name="Hall O."/>
            <person name="Minx P."/>
            <person name="Tomlinson C."/>
            <person name="Mitreva M."/>
            <person name="Nelson J."/>
            <person name="Hou S."/>
            <person name="Wollam A."/>
            <person name="Pepin K.H."/>
            <person name="Johnson M."/>
            <person name="Bhonagiri V."/>
            <person name="Nash W.E."/>
            <person name="Warren W."/>
            <person name="Chinwalla A."/>
            <person name="Mardis E.R."/>
            <person name="Wilson R.K."/>
        </authorList>
    </citation>
    <scope>NUCLEOTIDE SEQUENCE [LARGE SCALE GENOMIC DNA]</scope>
    <source>
        <strain evidence="1">DSM 14469</strain>
    </source>
</reference>
<evidence type="ECO:0000313" key="1">
    <source>
        <dbReference type="EMBL" id="EET61135.1"/>
    </source>
</evidence>
<evidence type="ECO:0000313" key="2">
    <source>
        <dbReference type="Proteomes" id="UP000005561"/>
    </source>
</evidence>
<comment type="caution">
    <text evidence="1">The sequence shown here is derived from an EMBL/GenBank/DDBJ whole genome shotgun (WGS) entry which is preliminary data.</text>
</comment>
<proteinExistence type="predicted"/>